<dbReference type="PROSITE" id="PS51194">
    <property type="entry name" value="HELICASE_CTER"/>
    <property type="match status" value="1"/>
</dbReference>
<organism evidence="16 17">
    <name type="scientific">Penicillium polonicum</name>
    <dbReference type="NCBI Taxonomy" id="60169"/>
    <lineage>
        <taxon>Eukaryota</taxon>
        <taxon>Fungi</taxon>
        <taxon>Dikarya</taxon>
        <taxon>Ascomycota</taxon>
        <taxon>Pezizomycotina</taxon>
        <taxon>Eurotiomycetes</taxon>
        <taxon>Eurotiomycetidae</taxon>
        <taxon>Eurotiales</taxon>
        <taxon>Aspergillaceae</taxon>
        <taxon>Penicillium</taxon>
    </lineage>
</organism>
<keyword evidence="17" id="KW-1185">Reference proteome</keyword>
<comment type="caution">
    <text evidence="16">The sequence shown here is derived from an EMBL/GenBank/DDBJ whole genome shotgun (WGS) entry which is preliminary data.</text>
</comment>
<evidence type="ECO:0000256" key="10">
    <source>
        <dbReference type="ARBA" id="ARBA00023163"/>
    </source>
</evidence>
<evidence type="ECO:0000256" key="5">
    <source>
        <dbReference type="ARBA" id="ARBA00022741"/>
    </source>
</evidence>
<dbReference type="InterPro" id="IPR023779">
    <property type="entry name" value="Chromodomain_CS"/>
</dbReference>
<feature type="compositionally biased region" description="Low complexity" evidence="12">
    <location>
        <begin position="1318"/>
        <end position="1334"/>
    </location>
</feature>
<dbReference type="OrthoDB" id="5857104at2759"/>
<dbReference type="SUPFAM" id="SSF54160">
    <property type="entry name" value="Chromo domain-like"/>
    <property type="match status" value="2"/>
</dbReference>
<dbReference type="GO" id="GO:0034728">
    <property type="term" value="P:nucleosome organization"/>
    <property type="evidence" value="ECO:0007669"/>
    <property type="project" value="TreeGrafter"/>
</dbReference>
<feature type="compositionally biased region" description="Basic residues" evidence="12">
    <location>
        <begin position="196"/>
        <end position="205"/>
    </location>
</feature>
<keyword evidence="6" id="KW-0378">Hydrolase</keyword>
<keyword evidence="11" id="KW-0539">Nucleus</keyword>
<feature type="compositionally biased region" description="Basic and acidic residues" evidence="12">
    <location>
        <begin position="1335"/>
        <end position="1351"/>
    </location>
</feature>
<dbReference type="STRING" id="60169.A0A1V6NET7"/>
<feature type="compositionally biased region" description="Acidic residues" evidence="12">
    <location>
        <begin position="77"/>
        <end position="90"/>
    </location>
</feature>
<accession>A0A1V6NET7</accession>
<feature type="domain" description="Helicase ATP-binding" evidence="14">
    <location>
        <begin position="463"/>
        <end position="634"/>
    </location>
</feature>
<dbReference type="InterPro" id="IPR014001">
    <property type="entry name" value="Helicase_ATP-bd"/>
</dbReference>
<comment type="subunit">
    <text evidence="3">Component of the NuA4 histone acetyltransferase complex.</text>
</comment>
<dbReference type="InterPro" id="IPR025260">
    <property type="entry name" value="CHD1-like_C"/>
</dbReference>
<dbReference type="SMART" id="SM00298">
    <property type="entry name" value="CHROMO"/>
    <property type="match status" value="2"/>
</dbReference>
<feature type="compositionally biased region" description="Basic and acidic residues" evidence="12">
    <location>
        <begin position="1358"/>
        <end position="1396"/>
    </location>
</feature>
<dbReference type="Gene3D" id="3.40.50.10810">
    <property type="entry name" value="Tandem AAA-ATPase domain"/>
    <property type="match status" value="1"/>
</dbReference>
<dbReference type="Gene3D" id="6.10.140.1440">
    <property type="match status" value="1"/>
</dbReference>
<keyword evidence="10" id="KW-0804">Transcription</keyword>
<dbReference type="CDD" id="cd18659">
    <property type="entry name" value="CD2_tandem"/>
    <property type="match status" value="1"/>
</dbReference>
<feature type="domain" description="Helicase C-terminal" evidence="15">
    <location>
        <begin position="765"/>
        <end position="927"/>
    </location>
</feature>
<dbReference type="PROSITE" id="PS00598">
    <property type="entry name" value="CHROMO_1"/>
    <property type="match status" value="1"/>
</dbReference>
<comment type="subcellular location">
    <subcellularLocation>
        <location evidence="1">Nucleus</location>
    </subcellularLocation>
</comment>
<feature type="compositionally biased region" description="Low complexity" evidence="12">
    <location>
        <begin position="48"/>
        <end position="63"/>
    </location>
</feature>
<dbReference type="InterPro" id="IPR038718">
    <property type="entry name" value="SNF2-like_sf"/>
</dbReference>
<evidence type="ECO:0000256" key="8">
    <source>
        <dbReference type="ARBA" id="ARBA00023015"/>
    </source>
</evidence>
<feature type="compositionally biased region" description="Polar residues" evidence="12">
    <location>
        <begin position="13"/>
        <end position="24"/>
    </location>
</feature>
<dbReference type="GO" id="GO:0140658">
    <property type="term" value="F:ATP-dependent chromatin remodeler activity"/>
    <property type="evidence" value="ECO:0007669"/>
    <property type="project" value="TreeGrafter"/>
</dbReference>
<feature type="compositionally biased region" description="Basic and acidic residues" evidence="12">
    <location>
        <begin position="31"/>
        <end position="47"/>
    </location>
</feature>
<evidence type="ECO:0000313" key="17">
    <source>
        <dbReference type="Proteomes" id="UP000191408"/>
    </source>
</evidence>
<feature type="compositionally biased region" description="Basic and acidic residues" evidence="12">
    <location>
        <begin position="1030"/>
        <end position="1040"/>
    </location>
</feature>
<feature type="region of interest" description="Disordered" evidence="12">
    <location>
        <begin position="1"/>
        <end position="252"/>
    </location>
</feature>
<dbReference type="GO" id="GO:0003682">
    <property type="term" value="F:chromatin binding"/>
    <property type="evidence" value="ECO:0007669"/>
    <property type="project" value="TreeGrafter"/>
</dbReference>
<dbReference type="PANTHER" id="PTHR45623">
    <property type="entry name" value="CHROMODOMAIN-HELICASE-DNA-BINDING PROTEIN 3-RELATED-RELATED"/>
    <property type="match status" value="1"/>
</dbReference>
<dbReference type="InterPro" id="IPR001650">
    <property type="entry name" value="Helicase_C-like"/>
</dbReference>
<dbReference type="GO" id="GO:0003677">
    <property type="term" value="F:DNA binding"/>
    <property type="evidence" value="ECO:0007669"/>
    <property type="project" value="UniProtKB-KW"/>
</dbReference>
<feature type="compositionally biased region" description="Polar residues" evidence="12">
    <location>
        <begin position="91"/>
        <end position="104"/>
    </location>
</feature>
<feature type="domain" description="Chromo" evidence="13">
    <location>
        <begin position="364"/>
        <end position="425"/>
    </location>
</feature>
<feature type="region of interest" description="Disordered" evidence="12">
    <location>
        <begin position="1300"/>
        <end position="1409"/>
    </location>
</feature>
<dbReference type="GO" id="GO:0005524">
    <property type="term" value="F:ATP binding"/>
    <property type="evidence" value="ECO:0007669"/>
    <property type="project" value="UniProtKB-KW"/>
</dbReference>
<evidence type="ECO:0008006" key="18">
    <source>
        <dbReference type="Google" id="ProtNLM"/>
    </source>
</evidence>
<dbReference type="Pfam" id="PF13907">
    <property type="entry name" value="CHD1-like_C"/>
    <property type="match status" value="1"/>
</dbReference>
<dbReference type="InterPro" id="IPR000953">
    <property type="entry name" value="Chromo/chromo_shadow_dom"/>
</dbReference>
<protein>
    <recommendedName>
        <fullName evidence="18">DNA helicase</fullName>
    </recommendedName>
</protein>
<dbReference type="InterPro" id="IPR049730">
    <property type="entry name" value="SNF2/RAD54-like_C"/>
</dbReference>
<keyword evidence="5" id="KW-0547">Nucleotide-binding</keyword>
<dbReference type="Pfam" id="PF00385">
    <property type="entry name" value="Chromo"/>
    <property type="match status" value="1"/>
</dbReference>
<evidence type="ECO:0000256" key="11">
    <source>
        <dbReference type="ARBA" id="ARBA00023242"/>
    </source>
</evidence>
<dbReference type="Gene3D" id="2.40.50.40">
    <property type="match status" value="2"/>
</dbReference>
<evidence type="ECO:0000259" key="13">
    <source>
        <dbReference type="PROSITE" id="PS50013"/>
    </source>
</evidence>
<reference evidence="17" key="1">
    <citation type="journal article" date="2017" name="Nat. Microbiol.">
        <title>Global analysis of biosynthetic gene clusters reveals vast potential of secondary metabolite production in Penicillium species.</title>
        <authorList>
            <person name="Nielsen J.C."/>
            <person name="Grijseels S."/>
            <person name="Prigent S."/>
            <person name="Ji B."/>
            <person name="Dainat J."/>
            <person name="Nielsen K.F."/>
            <person name="Frisvad J.C."/>
            <person name="Workman M."/>
            <person name="Nielsen J."/>
        </authorList>
    </citation>
    <scope>NUCLEOTIDE SEQUENCE [LARGE SCALE GENOMIC DNA]</scope>
    <source>
        <strain evidence="17">IBT 4502</strain>
    </source>
</reference>
<dbReference type="SMART" id="SM01176">
    <property type="entry name" value="DUF4208"/>
    <property type="match status" value="1"/>
</dbReference>
<dbReference type="Gene3D" id="3.40.50.300">
    <property type="entry name" value="P-loop containing nucleotide triphosphate hydrolases"/>
    <property type="match status" value="1"/>
</dbReference>
<feature type="compositionally biased region" description="Polar residues" evidence="12">
    <location>
        <begin position="206"/>
        <end position="231"/>
    </location>
</feature>
<evidence type="ECO:0000256" key="3">
    <source>
        <dbReference type="ARBA" id="ARBA00011353"/>
    </source>
</evidence>
<dbReference type="PROSITE" id="PS51192">
    <property type="entry name" value="HELICASE_ATP_BIND_1"/>
    <property type="match status" value="1"/>
</dbReference>
<keyword evidence="9" id="KW-0238">DNA-binding</keyword>
<evidence type="ECO:0000256" key="12">
    <source>
        <dbReference type="SAM" id="MobiDB-lite"/>
    </source>
</evidence>
<gene>
    <name evidence="16" type="ORF">PENPOL_c010G00447</name>
</gene>
<evidence type="ECO:0000256" key="4">
    <source>
        <dbReference type="ARBA" id="ARBA00022737"/>
    </source>
</evidence>
<feature type="region of interest" description="Disordered" evidence="12">
    <location>
        <begin position="1030"/>
        <end position="1083"/>
    </location>
</feature>
<dbReference type="PROSITE" id="PS50013">
    <property type="entry name" value="CHROMO_2"/>
    <property type="match status" value="2"/>
</dbReference>
<feature type="compositionally biased region" description="Polar residues" evidence="12">
    <location>
        <begin position="167"/>
        <end position="184"/>
    </location>
</feature>
<dbReference type="SMART" id="SM00487">
    <property type="entry name" value="DEXDc"/>
    <property type="match status" value="1"/>
</dbReference>
<feature type="compositionally biased region" description="Acidic residues" evidence="12">
    <location>
        <begin position="232"/>
        <end position="248"/>
    </location>
</feature>
<dbReference type="CDD" id="cd18793">
    <property type="entry name" value="SF2_C_SNF"/>
    <property type="match status" value="1"/>
</dbReference>
<keyword evidence="4" id="KW-0677">Repeat</keyword>
<evidence type="ECO:0000256" key="9">
    <source>
        <dbReference type="ARBA" id="ARBA00023125"/>
    </source>
</evidence>
<evidence type="ECO:0000256" key="7">
    <source>
        <dbReference type="ARBA" id="ARBA00022840"/>
    </source>
</evidence>
<dbReference type="InterPro" id="IPR027417">
    <property type="entry name" value="P-loop_NTPase"/>
</dbReference>
<evidence type="ECO:0000256" key="2">
    <source>
        <dbReference type="ARBA" id="ARBA00007025"/>
    </source>
</evidence>
<dbReference type="InterPro" id="IPR023780">
    <property type="entry name" value="Chromo_domain"/>
</dbReference>
<name>A0A1V6NET7_PENPO</name>
<dbReference type="InterPro" id="IPR000330">
    <property type="entry name" value="SNF2_N"/>
</dbReference>
<evidence type="ECO:0000256" key="1">
    <source>
        <dbReference type="ARBA" id="ARBA00004123"/>
    </source>
</evidence>
<evidence type="ECO:0000259" key="14">
    <source>
        <dbReference type="PROSITE" id="PS51192"/>
    </source>
</evidence>
<proteinExistence type="inferred from homology"/>
<dbReference type="Pfam" id="PF00271">
    <property type="entry name" value="Helicase_C"/>
    <property type="match status" value="1"/>
</dbReference>
<dbReference type="PANTHER" id="PTHR45623:SF14">
    <property type="entry name" value="CHROMODOMAIN-HELICASE-DNA-BINDING PROTEIN 1"/>
    <property type="match status" value="1"/>
</dbReference>
<evidence type="ECO:0000256" key="6">
    <source>
        <dbReference type="ARBA" id="ARBA00022801"/>
    </source>
</evidence>
<dbReference type="EMBL" id="MDYM01000010">
    <property type="protein sequence ID" value="OQD63238.1"/>
    <property type="molecule type" value="Genomic_DNA"/>
</dbReference>
<dbReference type="GO" id="GO:0016887">
    <property type="term" value="F:ATP hydrolysis activity"/>
    <property type="evidence" value="ECO:0007669"/>
    <property type="project" value="TreeGrafter"/>
</dbReference>
<evidence type="ECO:0000313" key="16">
    <source>
        <dbReference type="EMBL" id="OQD63238.1"/>
    </source>
</evidence>
<dbReference type="GO" id="GO:0005634">
    <property type="term" value="C:nucleus"/>
    <property type="evidence" value="ECO:0007669"/>
    <property type="project" value="UniProtKB-SubCell"/>
</dbReference>
<dbReference type="Pfam" id="PF23588">
    <property type="entry name" value="HTH_CHD1_Hrp3"/>
    <property type="match status" value="1"/>
</dbReference>
<dbReference type="SUPFAM" id="SSF52540">
    <property type="entry name" value="P-loop containing nucleoside triphosphate hydrolases"/>
    <property type="match status" value="2"/>
</dbReference>
<dbReference type="Pfam" id="PF00176">
    <property type="entry name" value="SNF2-rel_dom"/>
    <property type="match status" value="1"/>
</dbReference>
<dbReference type="Gene3D" id="1.10.10.60">
    <property type="entry name" value="Homeodomain-like"/>
    <property type="match status" value="1"/>
</dbReference>
<keyword evidence="7" id="KW-0067">ATP-binding</keyword>
<evidence type="ECO:0000259" key="15">
    <source>
        <dbReference type="PROSITE" id="PS51194"/>
    </source>
</evidence>
<dbReference type="Proteomes" id="UP000191408">
    <property type="component" value="Unassembled WGS sequence"/>
</dbReference>
<keyword evidence="8" id="KW-0805">Transcription regulation</keyword>
<dbReference type="SMART" id="SM00490">
    <property type="entry name" value="HELICc"/>
    <property type="match status" value="1"/>
</dbReference>
<dbReference type="InterPro" id="IPR016197">
    <property type="entry name" value="Chromo-like_dom_sf"/>
</dbReference>
<dbReference type="GO" id="GO:0042393">
    <property type="term" value="F:histone binding"/>
    <property type="evidence" value="ECO:0007669"/>
    <property type="project" value="TreeGrafter"/>
</dbReference>
<dbReference type="InterPro" id="IPR056302">
    <property type="entry name" value="CHD1-2/Hrp3_HTH"/>
</dbReference>
<feature type="domain" description="Chromo" evidence="13">
    <location>
        <begin position="264"/>
        <end position="336"/>
    </location>
</feature>
<dbReference type="GO" id="GO:0000785">
    <property type="term" value="C:chromatin"/>
    <property type="evidence" value="ECO:0007669"/>
    <property type="project" value="TreeGrafter"/>
</dbReference>
<sequence length="1513" mass="172685">MESSGMVIPSAQEHPSTSTMSNGYPISPVADDTHVDGDAVTQRERSPSEPIESHPVSESSPEPDAADDSYDGASADSDAEDEDVAEDNSDYDGNTYSRENSSSPHPDRGAKRKSSPVSETDLIRQNPDLYGLRRSGRARTTRHLADSSDSDSDDVAPRTKRRRKDASQQPSKASRSATVSSLSESDSDEYGGKSARASKARRRRLQQTASYEPSMNEVRFSTRTAKKVSNYNEDDEEDEAMFEEDPEDLPPNYWAESYVEDTRPAVDVVLNHRLKEGIDSKSHDLDRNDFEFCIKWQDKSHYHATWESNESISNFRSTRRVDNYVRKVLNEDIRLQYSVDAPPEDREKWNLDRERDVEAIEDYKNVERVIGVRDGDDGTTEYLVKWKRLFYDSCTWEPEDLVSEIAQREIDRFLDRTARQPISDKNEINVATRKSFEPIHGTPSFLQNGELKDFQVKGLNFLAFNWVRGRNVVLADEMGLGKTVQTVSFINWMRHVRRQQGPFIVIVPLSTMPAWADTFDHWTPDLNYVVYNGSEKARSVLRDYELMVDGNPKRPKFHVLLTTYEYAMNDSPFLGQFKWQFMAVDEAHRLKNRDSQLYMKLFEWKCQARLLITGTPIQNNLAELSALMDFLNPGLIEVDVDMDLNAEAASQKLAELTNAIQPYMLRRTKSKVESDLPPKTEKIIRVELSDVQLEYYKNILTKNYAALNDGNKGMKQSLLNIMMELKKASNHPFMFPNAEAKILEGSSRREDILRAMITSSGKMMLLDQLLRKLSVDGHRVLIFCQMVGMLNILSEYMEYRGYKYQRLDGTIPSAARRLAIEHYNAPGSTDFAFLLSTRAGGLGINLMTADTVVLFDSDWNPQADLQAMARAHRIGQTRPVSVYRLVSKDTIEEEVIERARNKLLLEFITIQRGVTDKEASEMQNKMARVVAEPNSTDDISRILKRRGQKMFEQTDNQKKLEQLDIDSVLANAELHQTEEAEQIQADGGEEFLKAFDFVDIKVDDLTWDDIIPKEQLEVLKAEEKRKDDDHYLAEVIEQNRPRKRHAPTDTTDSREERKAKRLARAQVNIDDGEEESASLDPKRPLGEKEYRALSRAFLRYGDLDDSEDLILEDARLQTRDRGTVRDALHEITDKANSLVQASLDQLEAMKQSGRNPTKKEQKAVLFDHHGVKRLNAWTIVERPPDMRLIRGIIKALPDFRTFRLPEATKLADYSCQWGAREDGMLLVGIARHGFGAWTQIRDDTELGLGDKFFLEEHRVERKTQRLQTEEKATKSPGAVHLVRRAEYLMSVLRNKFNNNATARRAVDNHHRNNKRGSRVSGSGSVSASPAPSSSRRPENPRKGHRESDRSRPRPHTHGSREGDRHSTPSHDSRPRSGLDIDRPRHRLSDASNDELRRRKGHENGGSNKEDMAFMFFKPIVANLKQVSMITAKNYPSKNERAQKLRLTLVKIGEFIRNTLEGSQSMPSLEVRLWDYVSLNYWPNKDASGAKLQQMFNKVMEASKASKASNGSSA</sequence>
<comment type="similarity">
    <text evidence="2">Belongs to the SNF2/RAD54 helicase family.</text>
</comment>